<dbReference type="Gene3D" id="2.40.30.10">
    <property type="entry name" value="Translation factors"/>
    <property type="match status" value="1"/>
</dbReference>
<dbReference type="Gene3D" id="3.30.70.870">
    <property type="entry name" value="Elongation Factor G (Translational Gtpase), domain 3"/>
    <property type="match status" value="1"/>
</dbReference>
<dbReference type="InterPro" id="IPR053905">
    <property type="entry name" value="EF-G-like_DII"/>
</dbReference>
<keyword evidence="14" id="KW-1185">Reference proteome</keyword>
<name>A0A832XJL4_9ARCH</name>
<comment type="subcellular location">
    <subcellularLocation>
        <location evidence="1 10">Cytoplasm</location>
    </subcellularLocation>
</comment>
<evidence type="ECO:0000256" key="1">
    <source>
        <dbReference type="ARBA" id="ARBA00004496"/>
    </source>
</evidence>
<dbReference type="SMART" id="SM00889">
    <property type="entry name" value="EFG_IV"/>
    <property type="match status" value="1"/>
</dbReference>
<dbReference type="Pfam" id="PF14492">
    <property type="entry name" value="EFG_III"/>
    <property type="match status" value="1"/>
</dbReference>
<feature type="binding site" evidence="10">
    <location>
        <begin position="94"/>
        <end position="98"/>
    </location>
    <ligand>
        <name>GTP</name>
        <dbReference type="ChEBI" id="CHEBI:37565"/>
    </ligand>
</feature>
<dbReference type="InterPro" id="IPR009000">
    <property type="entry name" value="Transl_B-barrel_sf"/>
</dbReference>
<dbReference type="InterPro" id="IPR005225">
    <property type="entry name" value="Small_GTP-bd"/>
</dbReference>
<reference evidence="13 14" key="1">
    <citation type="journal article" name="Nat. Commun.">
        <title>Undinarchaeota illuminate DPANN phylogeny and the impact of gene transfer on archaeal evolution.</title>
        <authorList>
            <person name="Dombrowski N."/>
            <person name="Williams T.A."/>
            <person name="Sun J."/>
            <person name="Woodcroft B.J."/>
            <person name="Lee J.H."/>
            <person name="Minh B.Q."/>
            <person name="Rinke C."/>
            <person name="Spang A."/>
        </authorList>
    </citation>
    <scope>NUCLEOTIDE SEQUENCE [LARGE SCALE GENOMIC DNA]</scope>
    <source>
        <strain evidence="13">MAG_bin1129</strain>
    </source>
</reference>
<evidence type="ECO:0000313" key="14">
    <source>
        <dbReference type="Proteomes" id="UP000646946"/>
    </source>
</evidence>
<dbReference type="InterPro" id="IPR020568">
    <property type="entry name" value="Ribosomal_Su5_D2-typ_SF"/>
</dbReference>
<dbReference type="CDD" id="cd16268">
    <property type="entry name" value="EF2_II"/>
    <property type="match status" value="1"/>
</dbReference>
<keyword evidence="11" id="KW-0175">Coiled coil</keyword>
<dbReference type="NCBIfam" id="TIGR00490">
    <property type="entry name" value="aEF-2"/>
    <property type="match status" value="1"/>
</dbReference>
<dbReference type="GO" id="GO:1990904">
    <property type="term" value="C:ribonucleoprotein complex"/>
    <property type="evidence" value="ECO:0007669"/>
    <property type="project" value="TreeGrafter"/>
</dbReference>
<dbReference type="FunFam" id="3.30.70.870:FF:000002">
    <property type="entry name" value="Translation elongation factor 2"/>
    <property type="match status" value="1"/>
</dbReference>
<evidence type="ECO:0000256" key="11">
    <source>
        <dbReference type="SAM" id="Coils"/>
    </source>
</evidence>
<dbReference type="EMBL" id="DVAB01000037">
    <property type="protein sequence ID" value="HIK00772.1"/>
    <property type="molecule type" value="Genomic_DNA"/>
</dbReference>
<comment type="caution">
    <text evidence="13">The sequence shown here is derived from an EMBL/GenBank/DDBJ whole genome shotgun (WGS) entry which is preliminary data.</text>
</comment>
<evidence type="ECO:0000256" key="4">
    <source>
        <dbReference type="ARBA" id="ARBA00022490"/>
    </source>
</evidence>
<dbReference type="InterPro" id="IPR000795">
    <property type="entry name" value="T_Tr_GTP-bd_dom"/>
</dbReference>
<dbReference type="InterPro" id="IPR041095">
    <property type="entry name" value="EFG_II"/>
</dbReference>
<comment type="function">
    <text evidence="9 10">Catalyzes the GTP-dependent ribosomal translocation step during translation elongation. During this step, the ribosome changes from the pre-translocational (PRE) to the post-translocational (POST) state as the newly formed A-site-bound peptidyl-tRNA and P-site-bound deacylated tRNA move to the P and E sites, respectively. Catalyzes the coordinated movement of the two tRNA molecules, the mRNA and conformational changes in the ribosome.</text>
</comment>
<dbReference type="Pfam" id="PF00679">
    <property type="entry name" value="EFG_C"/>
    <property type="match status" value="1"/>
</dbReference>
<dbReference type="Gene3D" id="3.30.70.240">
    <property type="match status" value="1"/>
</dbReference>
<dbReference type="FunFam" id="3.30.70.240:FF:000010">
    <property type="entry name" value="Elongation factor 2"/>
    <property type="match status" value="1"/>
</dbReference>
<dbReference type="CDD" id="cd01514">
    <property type="entry name" value="Elongation_Factor_C"/>
    <property type="match status" value="1"/>
</dbReference>
<dbReference type="InterPro" id="IPR031157">
    <property type="entry name" value="G_TR_CS"/>
</dbReference>
<dbReference type="InterPro" id="IPR027417">
    <property type="entry name" value="P-loop_NTPase"/>
</dbReference>
<feature type="binding site" evidence="10">
    <location>
        <begin position="28"/>
        <end position="35"/>
    </location>
    <ligand>
        <name>GTP</name>
        <dbReference type="ChEBI" id="CHEBI:37565"/>
    </ligand>
</feature>
<protein>
    <recommendedName>
        <fullName evidence="3 10">Elongation factor 2</fullName>
        <shortName evidence="10">EF-2</shortName>
    </recommendedName>
</protein>
<evidence type="ECO:0000313" key="13">
    <source>
        <dbReference type="EMBL" id="HIK00772.1"/>
    </source>
</evidence>
<dbReference type="GO" id="GO:0003746">
    <property type="term" value="F:translation elongation factor activity"/>
    <property type="evidence" value="ECO:0007669"/>
    <property type="project" value="UniProtKB-UniRule"/>
</dbReference>
<dbReference type="PROSITE" id="PS00301">
    <property type="entry name" value="G_TR_1"/>
    <property type="match status" value="1"/>
</dbReference>
<dbReference type="NCBIfam" id="TIGR00231">
    <property type="entry name" value="small_GTP"/>
    <property type="match status" value="1"/>
</dbReference>
<keyword evidence="7 10" id="KW-0648">Protein biosynthesis</keyword>
<dbReference type="Pfam" id="PF22042">
    <property type="entry name" value="EF-G_D2"/>
    <property type="match status" value="1"/>
</dbReference>
<dbReference type="GO" id="GO:0005525">
    <property type="term" value="F:GTP binding"/>
    <property type="evidence" value="ECO:0007669"/>
    <property type="project" value="UniProtKB-UniRule"/>
</dbReference>
<gene>
    <name evidence="10" type="primary">fusA</name>
    <name evidence="13" type="ORF">H1016_04515</name>
</gene>
<dbReference type="SUPFAM" id="SSF52540">
    <property type="entry name" value="P-loop containing nucleoside triphosphate hydrolases"/>
    <property type="match status" value="1"/>
</dbReference>
<evidence type="ECO:0000259" key="12">
    <source>
        <dbReference type="PROSITE" id="PS51722"/>
    </source>
</evidence>
<accession>A0A832XJL4</accession>
<dbReference type="AlphaFoldDB" id="A0A832XJL4"/>
<evidence type="ECO:0000256" key="9">
    <source>
        <dbReference type="ARBA" id="ARBA00024731"/>
    </source>
</evidence>
<evidence type="ECO:0000256" key="3">
    <source>
        <dbReference type="ARBA" id="ARBA00017891"/>
    </source>
</evidence>
<dbReference type="HAMAP" id="MF_00054_A">
    <property type="entry name" value="EF_G_EF_2_A"/>
    <property type="match status" value="1"/>
</dbReference>
<dbReference type="PANTHER" id="PTHR42908">
    <property type="entry name" value="TRANSLATION ELONGATION FACTOR-RELATED"/>
    <property type="match status" value="1"/>
</dbReference>
<dbReference type="Proteomes" id="UP000646946">
    <property type="component" value="Unassembled WGS sequence"/>
</dbReference>
<comment type="similarity">
    <text evidence="2 10">Belongs to the TRAFAC class translation factor GTPase superfamily. Classic translation factor GTPase family. EF-G/EF-2 subfamily.</text>
</comment>
<evidence type="ECO:0000256" key="8">
    <source>
        <dbReference type="ARBA" id="ARBA00023134"/>
    </source>
</evidence>
<dbReference type="InterPro" id="IPR035647">
    <property type="entry name" value="EFG_III/V"/>
</dbReference>
<evidence type="ECO:0000256" key="7">
    <source>
        <dbReference type="ARBA" id="ARBA00022917"/>
    </source>
</evidence>
<dbReference type="InterPro" id="IPR000640">
    <property type="entry name" value="EFG_V-like"/>
</dbReference>
<dbReference type="Pfam" id="PF00009">
    <property type="entry name" value="GTP_EFTU"/>
    <property type="match status" value="1"/>
</dbReference>
<keyword evidence="6 10" id="KW-0251">Elongation factor</keyword>
<dbReference type="GO" id="GO:0005829">
    <property type="term" value="C:cytosol"/>
    <property type="evidence" value="ECO:0007669"/>
    <property type="project" value="TreeGrafter"/>
</dbReference>
<feature type="coiled-coil region" evidence="11">
    <location>
        <begin position="502"/>
        <end position="536"/>
    </location>
</feature>
<dbReference type="PROSITE" id="PS51722">
    <property type="entry name" value="G_TR_2"/>
    <property type="match status" value="1"/>
</dbReference>
<dbReference type="SMART" id="SM00838">
    <property type="entry name" value="EFG_C"/>
    <property type="match status" value="1"/>
</dbReference>
<dbReference type="SUPFAM" id="SSF50447">
    <property type="entry name" value="Translation proteins"/>
    <property type="match status" value="1"/>
</dbReference>
<dbReference type="GO" id="GO:0003924">
    <property type="term" value="F:GTPase activity"/>
    <property type="evidence" value="ECO:0007669"/>
    <property type="project" value="InterPro"/>
</dbReference>
<feature type="modified residue" description="Diphthamide" evidence="10">
    <location>
        <position position="598"/>
    </location>
</feature>
<evidence type="ECO:0000256" key="10">
    <source>
        <dbReference type="HAMAP-Rule" id="MF_00054"/>
    </source>
</evidence>
<dbReference type="CDD" id="cd16261">
    <property type="entry name" value="EF2_snRNP_III"/>
    <property type="match status" value="1"/>
</dbReference>
<keyword evidence="8 10" id="KW-0342">GTP-binding</keyword>
<dbReference type="InterPro" id="IPR014721">
    <property type="entry name" value="Ribsml_uS5_D2-typ_fold_subgr"/>
</dbReference>
<organism evidence="13 14">
    <name type="scientific">Candidatus Naiadarchaeum limnaeum</name>
    <dbReference type="NCBI Taxonomy" id="2756139"/>
    <lineage>
        <taxon>Archaea</taxon>
        <taxon>Candidatus Undinarchaeota</taxon>
        <taxon>Candidatus Undinarchaeia</taxon>
        <taxon>Candidatus Naiadarchaeales</taxon>
        <taxon>Candidatus Naiadarchaeaceae</taxon>
        <taxon>Candidatus Naiadarchaeum</taxon>
    </lineage>
</organism>
<evidence type="ECO:0000256" key="6">
    <source>
        <dbReference type="ARBA" id="ARBA00022768"/>
    </source>
</evidence>
<dbReference type="Gene3D" id="3.30.230.10">
    <property type="match status" value="1"/>
</dbReference>
<evidence type="ECO:0000256" key="2">
    <source>
        <dbReference type="ARBA" id="ARBA00005870"/>
    </source>
</evidence>
<dbReference type="Gene3D" id="3.40.50.300">
    <property type="entry name" value="P-loop containing nucleotide triphosphate hydrolases"/>
    <property type="match status" value="1"/>
</dbReference>
<dbReference type="Pfam" id="PF03764">
    <property type="entry name" value="EFG_IV"/>
    <property type="match status" value="1"/>
</dbReference>
<sequence length="731" mass="81972">MGRREELITKIQELMWKPLLIRNMGIVAHIDHGKTTLSDNLLLGSGLISEELAGKQLSLDFDPQEQARGITINAANVSLVHNYEGQDYLINLIDTPGHVDFGAEVIRSMRAVDGGLIVVDAVESVMPQSETVLRQALKERVRPILFINKVDRLIKELKLNPEEMQARFLKVIAKVNELIGRNAPEEFKEKWKVRVEDGSVMFGSAYHRWALSFPHMKELGMTLKDVISAYQGGAEDWKKLGRKAPLHKIALDMAVKHFPNPHQAQDYRIKQIWPGEDEDMRKKLSSCDPKAPLAFMITKIIIDPHAGDITTGRLFSGTLESGMDVYLVGVKQKVKAQQIGIYMGAERTRIEKAPAGNIVAIVGLRGARTGDTACDPNIPIDPFETIQFTEPVVTEAIEAKNTRDLPKLIEVLRDIEKADPTIHVEIDEETGEHKISGMGELHLEIWKYRIIKDRGVEIESSQPIVVYRETVSKESPEVEGKSPNKHNKFYITVQPLEESVIKTIQEGKIKQGEQKKKELQKELLALGLEKEEAKNIAYVHGSNAFFNMVKGEVHIGEVLELCIQGFEDVVKKAPLADEKCFGLKVRLEDVTLHEDAIHRGPAQVIPAVRNAIKAAMLMAEPFLLEPKQNVFIRVPEDYLGAANSEISGRRGQILDMKQEGDTVEVTGKVPVAEMFGFANDIRSATQGRVLWSTENAGFEKLPAELLRKVIAEIRKRKGLKEQLPQPQDYIE</sequence>
<dbReference type="InterPro" id="IPR004543">
    <property type="entry name" value="Transl_elong_EFG/EF2_arc"/>
</dbReference>
<dbReference type="PRINTS" id="PR00315">
    <property type="entry name" value="ELONGATNFCT"/>
</dbReference>
<keyword evidence="5 10" id="KW-0547">Nucleotide-binding</keyword>
<dbReference type="SUPFAM" id="SSF54211">
    <property type="entry name" value="Ribosomal protein S5 domain 2-like"/>
    <property type="match status" value="1"/>
</dbReference>
<dbReference type="CDD" id="cd01681">
    <property type="entry name" value="aeEF2_snRNP_like_IV"/>
    <property type="match status" value="1"/>
</dbReference>
<dbReference type="PANTHER" id="PTHR42908:SF3">
    <property type="entry name" value="ELONGATION FACTOR-LIKE GTPASE 1"/>
    <property type="match status" value="1"/>
</dbReference>
<feature type="binding site" evidence="10">
    <location>
        <begin position="148"/>
        <end position="151"/>
    </location>
    <ligand>
        <name>GTP</name>
        <dbReference type="ChEBI" id="CHEBI:37565"/>
    </ligand>
</feature>
<proteinExistence type="inferred from homology"/>
<dbReference type="InterPro" id="IPR005517">
    <property type="entry name" value="Transl_elong_EFG/EF2_IV"/>
</dbReference>
<dbReference type="CDD" id="cd01885">
    <property type="entry name" value="EF2"/>
    <property type="match status" value="1"/>
</dbReference>
<feature type="domain" description="Tr-type G" evidence="12">
    <location>
        <begin position="19"/>
        <end position="231"/>
    </location>
</feature>
<keyword evidence="4 10" id="KW-0963">Cytoplasm</keyword>
<evidence type="ECO:0000256" key="5">
    <source>
        <dbReference type="ARBA" id="ARBA00022741"/>
    </source>
</evidence>
<dbReference type="SUPFAM" id="SSF54980">
    <property type="entry name" value="EF-G C-terminal domain-like"/>
    <property type="match status" value="2"/>
</dbReference>